<proteinExistence type="predicted"/>
<gene>
    <name evidence="3" type="ORF">PAECIP111892_03113</name>
</gene>
<dbReference type="Pfam" id="PF12729">
    <property type="entry name" value="4HB_MCP_1"/>
    <property type="match status" value="1"/>
</dbReference>
<keyword evidence="4" id="KW-1185">Reference proteome</keyword>
<dbReference type="Proteomes" id="UP000838324">
    <property type="component" value="Unassembled WGS sequence"/>
</dbReference>
<accession>A0ABN8GJ98</accession>
<feature type="domain" description="Chemotaxis methyl-accepting receptor HlyB-like 4HB MCP" evidence="2">
    <location>
        <begin position="13"/>
        <end position="83"/>
    </location>
</feature>
<evidence type="ECO:0000259" key="2">
    <source>
        <dbReference type="Pfam" id="PF12729"/>
    </source>
</evidence>
<dbReference type="EMBL" id="CAKMMG010000003">
    <property type="protein sequence ID" value="CAH1208455.1"/>
    <property type="molecule type" value="Genomic_DNA"/>
</dbReference>
<evidence type="ECO:0000313" key="3">
    <source>
        <dbReference type="EMBL" id="CAH1208455.1"/>
    </source>
</evidence>
<organism evidence="3 4">
    <name type="scientific">Paenibacillus auburnensis</name>
    <dbReference type="NCBI Taxonomy" id="2905649"/>
    <lineage>
        <taxon>Bacteria</taxon>
        <taxon>Bacillati</taxon>
        <taxon>Bacillota</taxon>
        <taxon>Bacilli</taxon>
        <taxon>Bacillales</taxon>
        <taxon>Paenibacillaceae</taxon>
        <taxon>Paenibacillus</taxon>
    </lineage>
</organism>
<keyword evidence="1" id="KW-0472">Membrane</keyword>
<evidence type="ECO:0000313" key="4">
    <source>
        <dbReference type="Proteomes" id="UP000838324"/>
    </source>
</evidence>
<keyword evidence="1" id="KW-0812">Transmembrane</keyword>
<feature type="transmembrane region" description="Helical" evidence="1">
    <location>
        <begin position="20"/>
        <end position="39"/>
    </location>
</feature>
<sequence>MSMWVKALLRRLKLNIRMKLLSGFLIVVVLLAFISMYSLNQINTMSESAEEIDQVWVPGITLLGTLNGDISNVERLALSIIVERWEWDYGIKGGLGATHNQDR</sequence>
<comment type="caution">
    <text evidence="3">The sequence shown here is derived from an EMBL/GenBank/DDBJ whole genome shotgun (WGS) entry which is preliminary data.</text>
</comment>
<dbReference type="InterPro" id="IPR024478">
    <property type="entry name" value="HlyB_4HB_MCP"/>
</dbReference>
<reference evidence="3" key="1">
    <citation type="submission" date="2022-01" db="EMBL/GenBank/DDBJ databases">
        <authorList>
            <person name="Criscuolo A."/>
        </authorList>
    </citation>
    <scope>NUCLEOTIDE SEQUENCE</scope>
    <source>
        <strain evidence="3">CIP111892</strain>
    </source>
</reference>
<evidence type="ECO:0000256" key="1">
    <source>
        <dbReference type="SAM" id="Phobius"/>
    </source>
</evidence>
<protein>
    <recommendedName>
        <fullName evidence="2">Chemotaxis methyl-accepting receptor HlyB-like 4HB MCP domain-containing protein</fullName>
    </recommendedName>
</protein>
<keyword evidence="1" id="KW-1133">Transmembrane helix</keyword>
<name>A0ABN8GJ98_9BACL</name>